<reference evidence="7 8" key="1">
    <citation type="submission" date="2019-09" db="EMBL/GenBank/DDBJ databases">
        <title>Salinarimonas rosea gen. nov., sp. nov., a new member of the a-2 subgroup of the Proteobacteria.</title>
        <authorList>
            <person name="Liu J."/>
        </authorList>
    </citation>
    <scope>NUCLEOTIDE SEQUENCE [LARGE SCALE GENOMIC DNA]</scope>
    <source>
        <strain evidence="7 8">BN140002</strain>
    </source>
</reference>
<dbReference type="AlphaFoldDB" id="A0A5B2V5I5"/>
<feature type="domain" description="AprE-like long alpha-helical hairpin" evidence="6">
    <location>
        <begin position="169"/>
        <end position="356"/>
    </location>
</feature>
<dbReference type="Pfam" id="PF02563">
    <property type="entry name" value="Poly_export"/>
    <property type="match status" value="1"/>
</dbReference>
<feature type="domain" description="Soluble ligand binding" evidence="5">
    <location>
        <begin position="121"/>
        <end position="151"/>
    </location>
</feature>
<gene>
    <name evidence="7" type="ORF">F0L46_22810</name>
</gene>
<feature type="domain" description="Polysaccharide export protein N-terminal" evidence="4">
    <location>
        <begin position="28"/>
        <end position="92"/>
    </location>
</feature>
<keyword evidence="2" id="KW-0175">Coiled coil</keyword>
<dbReference type="PANTHER" id="PTHR33619:SF3">
    <property type="entry name" value="POLYSACCHARIDE EXPORT PROTEIN GFCE-RELATED"/>
    <property type="match status" value="1"/>
</dbReference>
<feature type="coiled-coil region" evidence="2">
    <location>
        <begin position="229"/>
        <end position="274"/>
    </location>
</feature>
<evidence type="ECO:0000256" key="2">
    <source>
        <dbReference type="SAM" id="Coils"/>
    </source>
</evidence>
<dbReference type="RefSeq" id="WP_149821918.1">
    <property type="nucleotide sequence ID" value="NZ_VUOA01000043.1"/>
</dbReference>
<dbReference type="OrthoDB" id="9798876at2"/>
<feature type="signal peptide" evidence="3">
    <location>
        <begin position="1"/>
        <end position="29"/>
    </location>
</feature>
<dbReference type="Gene3D" id="3.10.560.10">
    <property type="entry name" value="Outer membrane lipoprotein wza domain like"/>
    <property type="match status" value="1"/>
</dbReference>
<keyword evidence="8" id="KW-1185">Reference proteome</keyword>
<evidence type="ECO:0000313" key="8">
    <source>
        <dbReference type="Proteomes" id="UP000323142"/>
    </source>
</evidence>
<proteinExistence type="predicted"/>
<keyword evidence="1 3" id="KW-0732">Signal</keyword>
<organism evidence="7 8">
    <name type="scientific">Salinarimonas soli</name>
    <dbReference type="NCBI Taxonomy" id="1638099"/>
    <lineage>
        <taxon>Bacteria</taxon>
        <taxon>Pseudomonadati</taxon>
        <taxon>Pseudomonadota</taxon>
        <taxon>Alphaproteobacteria</taxon>
        <taxon>Hyphomicrobiales</taxon>
        <taxon>Salinarimonadaceae</taxon>
        <taxon>Salinarimonas</taxon>
    </lineage>
</organism>
<dbReference type="Pfam" id="PF25994">
    <property type="entry name" value="HH_AprE"/>
    <property type="match status" value="1"/>
</dbReference>
<dbReference type="EMBL" id="VUOA01000043">
    <property type="protein sequence ID" value="KAA2234783.1"/>
    <property type="molecule type" value="Genomic_DNA"/>
</dbReference>
<evidence type="ECO:0000259" key="4">
    <source>
        <dbReference type="Pfam" id="PF02563"/>
    </source>
</evidence>
<evidence type="ECO:0000313" key="7">
    <source>
        <dbReference type="EMBL" id="KAA2234783.1"/>
    </source>
</evidence>
<evidence type="ECO:0000259" key="6">
    <source>
        <dbReference type="Pfam" id="PF25994"/>
    </source>
</evidence>
<evidence type="ECO:0000256" key="3">
    <source>
        <dbReference type="SAM" id="SignalP"/>
    </source>
</evidence>
<dbReference type="InterPro" id="IPR019554">
    <property type="entry name" value="Soluble_ligand-bd"/>
</dbReference>
<dbReference type="GO" id="GO:0015159">
    <property type="term" value="F:polysaccharide transmembrane transporter activity"/>
    <property type="evidence" value="ECO:0007669"/>
    <property type="project" value="InterPro"/>
</dbReference>
<dbReference type="PANTHER" id="PTHR33619">
    <property type="entry name" value="POLYSACCHARIDE EXPORT PROTEIN GFCE-RELATED"/>
    <property type="match status" value="1"/>
</dbReference>
<evidence type="ECO:0000256" key="1">
    <source>
        <dbReference type="ARBA" id="ARBA00022729"/>
    </source>
</evidence>
<feature type="coiled-coil region" evidence="2">
    <location>
        <begin position="302"/>
        <end position="351"/>
    </location>
</feature>
<name>A0A5B2V5I5_9HYPH</name>
<dbReference type="Pfam" id="PF10531">
    <property type="entry name" value="SLBB"/>
    <property type="match status" value="1"/>
</dbReference>
<reference evidence="7 8" key="2">
    <citation type="submission" date="2019-09" db="EMBL/GenBank/DDBJ databases">
        <authorList>
            <person name="Jin C."/>
        </authorList>
    </citation>
    <scope>NUCLEOTIDE SEQUENCE [LARGE SCALE GENOMIC DNA]</scope>
    <source>
        <strain evidence="7 8">BN140002</strain>
    </source>
</reference>
<sequence length="424" mass="46864">MILRPTPLLVLLHCLVMATTLGWPSAAYAETKLEAGDVIELVIAGAQPITQRAAIGRDGELNLASAGSFNAAGLTLAELRSRVQERLVSRVFYTRSIDGRDRPTSIEAGDIAVRVAEYRPVYVNGDVSKPGEQPFRPGLTVRQAIAVAGGLDVARFRVKDPFLDAAEFRSEYEALWTEYANALAEKLRIDADLQGKRDIATAGFEETPLGPKVTQGMIEMAGRRLATSRANLDQDKQHLRRLIGQLDEQITLLREQQEQEREGLKADREEAEGTQALLKRGITSATRTTEARRAFLLSSTRLLQTGAQLSEMSKQREEARRKLDKLDEQYRADLLRELQEADVRVLTLRAKIRGVSEKLLYAGVMKSQLVRGSGGKPQLAVFRKTETGRTRIEATEDTELIPSDVVEVTLALETPLGPPAEPSR</sequence>
<dbReference type="Gene3D" id="3.30.1950.10">
    <property type="entry name" value="wza like domain"/>
    <property type="match status" value="1"/>
</dbReference>
<dbReference type="InterPro" id="IPR058781">
    <property type="entry name" value="HH_AprE-like"/>
</dbReference>
<dbReference type="InterPro" id="IPR003715">
    <property type="entry name" value="Poly_export_N"/>
</dbReference>
<comment type="caution">
    <text evidence="7">The sequence shown here is derived from an EMBL/GenBank/DDBJ whole genome shotgun (WGS) entry which is preliminary data.</text>
</comment>
<feature type="chain" id="PRO_5022834841" evidence="3">
    <location>
        <begin position="30"/>
        <end position="424"/>
    </location>
</feature>
<protein>
    <submittedName>
        <fullName evidence="7">Exopolysaccharide biosynthesis protein</fullName>
    </submittedName>
</protein>
<accession>A0A5B2V5I5</accession>
<dbReference type="Proteomes" id="UP000323142">
    <property type="component" value="Unassembled WGS sequence"/>
</dbReference>
<dbReference type="InterPro" id="IPR049712">
    <property type="entry name" value="Poly_export"/>
</dbReference>
<evidence type="ECO:0000259" key="5">
    <source>
        <dbReference type="Pfam" id="PF10531"/>
    </source>
</evidence>